<dbReference type="EMBL" id="CAUJNA010000522">
    <property type="protein sequence ID" value="CAJ1378196.1"/>
    <property type="molecule type" value="Genomic_DNA"/>
</dbReference>
<accession>A0AA36MNA9</accession>
<evidence type="ECO:0000313" key="2">
    <source>
        <dbReference type="Proteomes" id="UP001178507"/>
    </source>
</evidence>
<protein>
    <submittedName>
        <fullName evidence="1">Uncharacterized protein</fullName>
    </submittedName>
</protein>
<dbReference type="Proteomes" id="UP001178507">
    <property type="component" value="Unassembled WGS sequence"/>
</dbReference>
<sequence>MLLSPQVKVSYSARNCTRCCASRKDELGPGVLSQNRRWFLSVGLGVLRFSSSRASARRPTASQVIPLRWEAGGFYLQFCLDGRLTEDKKPKRIYAVADTGSPFLLVAKCLRDDCPAYCAEVGCFEGEGQPSGDPDSFEGYASGLVEVQWRSRGRVSFPDANNTTPELSNIRFGVQGRVIGFGGTGKAVFFGLIRDHMSDVKPSFLEQTPFKVLTVDLRHPGRETLELAAEKPVALGEASRTIKLEDPQRWGDPVKHYCAVATVRIAGQAIAATNNVSPRKVQELNAADTPGVAVVLQARRMEVVFDSDVTFEMQRGKHSAYGIGLDLVTPIDEMAWAGVGPSESIANYKVPGGAHDERPFEDVMLMGLGFLVGKKLAVDTVRDELTVTA</sequence>
<evidence type="ECO:0000313" key="1">
    <source>
        <dbReference type="EMBL" id="CAJ1378196.1"/>
    </source>
</evidence>
<gene>
    <name evidence="1" type="ORF">EVOR1521_LOCUS6802</name>
</gene>
<keyword evidence="2" id="KW-1185">Reference proteome</keyword>
<comment type="caution">
    <text evidence="1">The sequence shown here is derived from an EMBL/GenBank/DDBJ whole genome shotgun (WGS) entry which is preliminary data.</text>
</comment>
<name>A0AA36MNA9_9DINO</name>
<reference evidence="1" key="1">
    <citation type="submission" date="2023-08" db="EMBL/GenBank/DDBJ databases">
        <authorList>
            <person name="Chen Y."/>
            <person name="Shah S."/>
            <person name="Dougan E. K."/>
            <person name="Thang M."/>
            <person name="Chan C."/>
        </authorList>
    </citation>
    <scope>NUCLEOTIDE SEQUENCE</scope>
</reference>
<dbReference type="AlphaFoldDB" id="A0AA36MNA9"/>
<proteinExistence type="predicted"/>
<organism evidence="1 2">
    <name type="scientific">Effrenium voratum</name>
    <dbReference type="NCBI Taxonomy" id="2562239"/>
    <lineage>
        <taxon>Eukaryota</taxon>
        <taxon>Sar</taxon>
        <taxon>Alveolata</taxon>
        <taxon>Dinophyceae</taxon>
        <taxon>Suessiales</taxon>
        <taxon>Symbiodiniaceae</taxon>
        <taxon>Effrenium</taxon>
    </lineage>
</organism>